<dbReference type="PANTHER" id="PTHR31131">
    <property type="entry name" value="CHROMOSOME 1, WHOLE GENOME SHOTGUN SEQUENCE"/>
    <property type="match status" value="1"/>
</dbReference>
<dbReference type="OrthoDB" id="58529at2759"/>
<dbReference type="AlphaFoldDB" id="A0A0D2K5W0"/>
<dbReference type="GO" id="GO:0046394">
    <property type="term" value="P:carboxylic acid biosynthetic process"/>
    <property type="evidence" value="ECO:0007669"/>
    <property type="project" value="UniProtKB-ARBA"/>
</dbReference>
<dbReference type="InterPro" id="IPR027795">
    <property type="entry name" value="CASTOR_ACT_dom"/>
</dbReference>
<dbReference type="GO" id="GO:0006520">
    <property type="term" value="P:amino acid metabolic process"/>
    <property type="evidence" value="ECO:0007669"/>
    <property type="project" value="UniProtKB-ARBA"/>
</dbReference>
<feature type="region of interest" description="Disordered" evidence="1">
    <location>
        <begin position="278"/>
        <end position="316"/>
    </location>
</feature>
<dbReference type="InterPro" id="IPR051719">
    <property type="entry name" value="CASTOR_mTORC1"/>
</dbReference>
<dbReference type="InterPro" id="IPR045865">
    <property type="entry name" value="ACT-like_dom_sf"/>
</dbReference>
<evidence type="ECO:0000313" key="3">
    <source>
        <dbReference type="EMBL" id="KIX98554.1"/>
    </source>
</evidence>
<dbReference type="Pfam" id="PF13840">
    <property type="entry name" value="ACT_7"/>
    <property type="match status" value="1"/>
</dbReference>
<accession>A0A0D2K5W0</accession>
<evidence type="ECO:0000256" key="1">
    <source>
        <dbReference type="SAM" id="MobiDB-lite"/>
    </source>
</evidence>
<dbReference type="Proteomes" id="UP000053411">
    <property type="component" value="Unassembled WGS sequence"/>
</dbReference>
<dbReference type="VEuPathDB" id="FungiDB:Z520_05855"/>
<sequence>MTDSMNLISAQISFLEAHLALIHIPIELYALSLQPILRLLFGEDHDEDAARISWTNHHDFLNISITAIECSIICSRHLAERFMRPIAEVLNRLYANNKKGKSKGEIQIGNEDYTVIQVDGQGLDAGQRVLELTSPLAMAGISIFFITTYFSDYILVPFRSRGTVTRALQQRGFVFSKTADAFVSQLSPQSPTLLQGGGVRPPPSPFYDNSAPTTPPAKDIPELQLRTFRKLKRNNISPFVDGSIRLANCAGSREYNQASEERLKNDLLQVLLATAAPTGTGTSTSRQQPAATISPTTGLGLGTTSSPTPTTEAQPPTAAELDFGAKFLSLTITSGEPISILLEHRLLDRLGHSLLGAKSADDALIPITLDLRDLPLDATGIVCGVAGRLAQGSTDLPDDEVVFAETAETHAPANDEPVEISFLSTARAGTVIVRASQLEKALEALDYGMKRVGDADRP</sequence>
<feature type="compositionally biased region" description="Low complexity" evidence="1">
    <location>
        <begin position="294"/>
        <end position="316"/>
    </location>
</feature>
<reference evidence="3 4" key="1">
    <citation type="submission" date="2015-01" db="EMBL/GenBank/DDBJ databases">
        <title>The Genome Sequence of Fonsecaea multimorphosa CBS 102226.</title>
        <authorList>
            <consortium name="The Broad Institute Genomics Platform"/>
            <person name="Cuomo C."/>
            <person name="de Hoog S."/>
            <person name="Gorbushina A."/>
            <person name="Stielow B."/>
            <person name="Teixiera M."/>
            <person name="Abouelleil A."/>
            <person name="Chapman S.B."/>
            <person name="Priest M."/>
            <person name="Young S.K."/>
            <person name="Wortman J."/>
            <person name="Nusbaum C."/>
            <person name="Birren B."/>
        </authorList>
    </citation>
    <scope>NUCLEOTIDE SEQUENCE [LARGE SCALE GENOMIC DNA]</scope>
    <source>
        <strain evidence="3 4">CBS 102226</strain>
    </source>
</reference>
<proteinExistence type="predicted"/>
<evidence type="ECO:0000313" key="4">
    <source>
        <dbReference type="Proteomes" id="UP000053411"/>
    </source>
</evidence>
<name>A0A0D2K5W0_9EURO</name>
<organism evidence="3 4">
    <name type="scientific">Fonsecaea multimorphosa CBS 102226</name>
    <dbReference type="NCBI Taxonomy" id="1442371"/>
    <lineage>
        <taxon>Eukaryota</taxon>
        <taxon>Fungi</taxon>
        <taxon>Dikarya</taxon>
        <taxon>Ascomycota</taxon>
        <taxon>Pezizomycotina</taxon>
        <taxon>Eurotiomycetes</taxon>
        <taxon>Chaetothyriomycetidae</taxon>
        <taxon>Chaetothyriales</taxon>
        <taxon>Herpotrichiellaceae</taxon>
        <taxon>Fonsecaea</taxon>
    </lineage>
</organism>
<dbReference type="RefSeq" id="XP_016632677.1">
    <property type="nucleotide sequence ID" value="XM_016776358.1"/>
</dbReference>
<dbReference type="PANTHER" id="PTHR31131:SF6">
    <property type="entry name" value="CASTOR ACT DOMAIN-CONTAINING PROTEIN"/>
    <property type="match status" value="1"/>
</dbReference>
<keyword evidence="4" id="KW-1185">Reference proteome</keyword>
<evidence type="ECO:0000259" key="2">
    <source>
        <dbReference type="Pfam" id="PF13840"/>
    </source>
</evidence>
<dbReference type="GeneID" id="27711601"/>
<feature type="domain" description="CASTOR ACT" evidence="2">
    <location>
        <begin position="110"/>
        <end position="169"/>
    </location>
</feature>
<dbReference type="SUPFAM" id="SSF55021">
    <property type="entry name" value="ACT-like"/>
    <property type="match status" value="1"/>
</dbReference>
<protein>
    <recommendedName>
        <fullName evidence="2">CASTOR ACT domain-containing protein</fullName>
    </recommendedName>
</protein>
<dbReference type="EMBL" id="KN848071">
    <property type="protein sequence ID" value="KIX98554.1"/>
    <property type="molecule type" value="Genomic_DNA"/>
</dbReference>
<gene>
    <name evidence="3" type="ORF">Z520_05855</name>
</gene>
<dbReference type="Gene3D" id="3.30.2130.10">
    <property type="entry name" value="VC0802-like"/>
    <property type="match status" value="1"/>
</dbReference>